<feature type="domain" description="Major facilitator superfamily (MFS) profile" evidence="7">
    <location>
        <begin position="9"/>
        <end position="386"/>
    </location>
</feature>
<keyword evidence="4 6" id="KW-1133">Transmembrane helix</keyword>
<organism evidence="8 9">
    <name type="scientific">Alkalihalobacillus trypoxylicola</name>
    <dbReference type="NCBI Taxonomy" id="519424"/>
    <lineage>
        <taxon>Bacteria</taxon>
        <taxon>Bacillati</taxon>
        <taxon>Bacillota</taxon>
        <taxon>Bacilli</taxon>
        <taxon>Bacillales</taxon>
        <taxon>Bacillaceae</taxon>
        <taxon>Alkalihalobacillus</taxon>
    </lineage>
</organism>
<evidence type="ECO:0000256" key="5">
    <source>
        <dbReference type="ARBA" id="ARBA00023136"/>
    </source>
</evidence>
<dbReference type="SUPFAM" id="SSF103473">
    <property type="entry name" value="MFS general substrate transporter"/>
    <property type="match status" value="1"/>
</dbReference>
<dbReference type="PROSITE" id="PS50850">
    <property type="entry name" value="MFS"/>
    <property type="match status" value="1"/>
</dbReference>
<evidence type="ECO:0000313" key="9">
    <source>
        <dbReference type="Proteomes" id="UP000075806"/>
    </source>
</evidence>
<feature type="transmembrane region" description="Helical" evidence="6">
    <location>
        <begin position="164"/>
        <end position="183"/>
    </location>
</feature>
<sequence length="392" mass="41720">MSKKELILRRNALFAVFLLPGMTFASWVSRTPEIREILDISTAMMGWIIFGLAFGSIFGLLSANRFILKTGGRFVIISSIIFLSIGLSIISIGILIATSTIVFLGLVLFGVGYGLVEVATNVEGAKLEKIAKKTILPALHASFSAGTLVGAGLGALAIFIQLPIYIHLSFIIVIILTIVWSAYRFIPEGTGKFIITNEKIKTPLKVNLWKEKRTLLICLIVLGMAFAEGSANDWLPLAIVDGFLVEPTIGTAIYAIFLSAMFLGRISGGYFLDKYGRVIVLRILAGLAIIGLTLVILSTNLVFASIGVALWGLGASLGFPVSLSAASDDPRGAVARVGFVSVAGYLAFLVGPPILGIIGEHIGLINAMSIVLVLVIIAGIVSHSAKELKMTD</sequence>
<dbReference type="Pfam" id="PF07690">
    <property type="entry name" value="MFS_1"/>
    <property type="match status" value="1"/>
</dbReference>
<dbReference type="Proteomes" id="UP000075806">
    <property type="component" value="Unassembled WGS sequence"/>
</dbReference>
<proteinExistence type="predicted"/>
<keyword evidence="5 6" id="KW-0472">Membrane</keyword>
<keyword evidence="2" id="KW-0813">Transport</keyword>
<evidence type="ECO:0000256" key="4">
    <source>
        <dbReference type="ARBA" id="ARBA00022989"/>
    </source>
</evidence>
<gene>
    <name evidence="8" type="ORF">AZF04_05140</name>
</gene>
<reference evidence="8" key="1">
    <citation type="submission" date="2016-02" db="EMBL/GenBank/DDBJ databases">
        <title>Genome sequence of Bacillus trypoxylicola KCTC 13244(T).</title>
        <authorList>
            <person name="Jeong H."/>
            <person name="Park S.-H."/>
            <person name="Choi S.-K."/>
        </authorList>
    </citation>
    <scope>NUCLEOTIDE SEQUENCE [LARGE SCALE GENOMIC DNA]</scope>
    <source>
        <strain evidence="8">KCTC 13244</strain>
    </source>
</reference>
<feature type="transmembrane region" description="Helical" evidence="6">
    <location>
        <begin position="12"/>
        <end position="28"/>
    </location>
</feature>
<dbReference type="PANTHER" id="PTHR23514">
    <property type="entry name" value="BYPASS OF STOP CODON PROTEIN 6"/>
    <property type="match status" value="1"/>
</dbReference>
<dbReference type="GO" id="GO:0005886">
    <property type="term" value="C:plasma membrane"/>
    <property type="evidence" value="ECO:0007669"/>
    <property type="project" value="UniProtKB-SubCell"/>
</dbReference>
<evidence type="ECO:0000256" key="3">
    <source>
        <dbReference type="ARBA" id="ARBA00022692"/>
    </source>
</evidence>
<comment type="subcellular location">
    <subcellularLocation>
        <location evidence="1">Cell membrane</location>
        <topology evidence="1">Multi-pass membrane protein</topology>
    </subcellularLocation>
</comment>
<dbReference type="PANTHER" id="PTHR23514:SF13">
    <property type="entry name" value="INNER MEMBRANE PROTEIN YBJJ"/>
    <property type="match status" value="1"/>
</dbReference>
<dbReference type="InterPro" id="IPR051788">
    <property type="entry name" value="MFS_Transporter"/>
</dbReference>
<dbReference type="Gene3D" id="1.20.1250.20">
    <property type="entry name" value="MFS general substrate transporter like domains"/>
    <property type="match status" value="2"/>
</dbReference>
<dbReference type="GO" id="GO:0022857">
    <property type="term" value="F:transmembrane transporter activity"/>
    <property type="evidence" value="ECO:0007669"/>
    <property type="project" value="InterPro"/>
</dbReference>
<evidence type="ECO:0000259" key="7">
    <source>
        <dbReference type="PROSITE" id="PS50850"/>
    </source>
</evidence>
<feature type="transmembrane region" description="Helical" evidence="6">
    <location>
        <begin position="214"/>
        <end position="231"/>
    </location>
</feature>
<dbReference type="OrthoDB" id="9809599at2"/>
<feature type="transmembrane region" description="Helical" evidence="6">
    <location>
        <begin position="102"/>
        <end position="122"/>
    </location>
</feature>
<keyword evidence="9" id="KW-1185">Reference proteome</keyword>
<evidence type="ECO:0000256" key="2">
    <source>
        <dbReference type="ARBA" id="ARBA00022448"/>
    </source>
</evidence>
<feature type="transmembrane region" description="Helical" evidence="6">
    <location>
        <begin position="74"/>
        <end position="96"/>
    </location>
</feature>
<feature type="transmembrane region" description="Helical" evidence="6">
    <location>
        <begin position="279"/>
        <end position="297"/>
    </location>
</feature>
<dbReference type="InterPro" id="IPR020846">
    <property type="entry name" value="MFS_dom"/>
</dbReference>
<feature type="transmembrane region" description="Helical" evidence="6">
    <location>
        <begin position="333"/>
        <end position="355"/>
    </location>
</feature>
<dbReference type="AlphaFoldDB" id="A0A162EFS1"/>
<comment type="caution">
    <text evidence="8">The sequence shown here is derived from an EMBL/GenBank/DDBJ whole genome shotgun (WGS) entry which is preliminary data.</text>
</comment>
<evidence type="ECO:0000256" key="6">
    <source>
        <dbReference type="SAM" id="Phobius"/>
    </source>
</evidence>
<feature type="transmembrane region" description="Helical" evidence="6">
    <location>
        <begin position="303"/>
        <end position="321"/>
    </location>
</feature>
<keyword evidence="3 6" id="KW-0812">Transmembrane</keyword>
<dbReference type="CDD" id="cd17393">
    <property type="entry name" value="MFS_MosC_like"/>
    <property type="match status" value="1"/>
</dbReference>
<protein>
    <recommendedName>
        <fullName evidence="7">Major facilitator superfamily (MFS) profile domain-containing protein</fullName>
    </recommendedName>
</protein>
<accession>A0A162EFS1</accession>
<dbReference type="EMBL" id="LTAO01000012">
    <property type="protein sequence ID" value="KYG32469.1"/>
    <property type="molecule type" value="Genomic_DNA"/>
</dbReference>
<feature type="transmembrane region" description="Helical" evidence="6">
    <location>
        <begin position="361"/>
        <end position="381"/>
    </location>
</feature>
<dbReference type="InterPro" id="IPR036259">
    <property type="entry name" value="MFS_trans_sf"/>
</dbReference>
<evidence type="ECO:0000256" key="1">
    <source>
        <dbReference type="ARBA" id="ARBA00004651"/>
    </source>
</evidence>
<feature type="transmembrane region" description="Helical" evidence="6">
    <location>
        <begin position="251"/>
        <end position="272"/>
    </location>
</feature>
<evidence type="ECO:0000313" key="8">
    <source>
        <dbReference type="EMBL" id="KYG32469.1"/>
    </source>
</evidence>
<feature type="transmembrane region" description="Helical" evidence="6">
    <location>
        <begin position="134"/>
        <end position="158"/>
    </location>
</feature>
<dbReference type="InterPro" id="IPR011701">
    <property type="entry name" value="MFS"/>
</dbReference>
<dbReference type="STRING" id="519424.AZF04_05140"/>
<name>A0A162EFS1_9BACI</name>
<feature type="transmembrane region" description="Helical" evidence="6">
    <location>
        <begin position="40"/>
        <end position="62"/>
    </location>
</feature>